<gene>
    <name evidence="2" type="ORF">Pyn_39255</name>
</gene>
<comment type="caution">
    <text evidence="2">The sequence shown here is derived from an EMBL/GenBank/DDBJ whole genome shotgun (WGS) entry which is preliminary data.</text>
</comment>
<name>A0A314Y797_PRUYE</name>
<proteinExistence type="predicted"/>
<reference evidence="2 3" key="1">
    <citation type="submission" date="2018-02" db="EMBL/GenBank/DDBJ databases">
        <title>Draft genome of wild Prunus yedoensis var. nudiflora.</title>
        <authorList>
            <person name="Baek S."/>
            <person name="Kim J.-H."/>
            <person name="Choi K."/>
            <person name="Kim G.-B."/>
            <person name="Cho A."/>
            <person name="Jang H."/>
            <person name="Shin C.-H."/>
            <person name="Yu H.-J."/>
            <person name="Mun J.-H."/>
        </authorList>
    </citation>
    <scope>NUCLEOTIDE SEQUENCE [LARGE SCALE GENOMIC DNA]</scope>
    <source>
        <strain evidence="3">cv. Jeju island</strain>
        <tissue evidence="2">Leaf</tissue>
    </source>
</reference>
<accession>A0A314Y797</accession>
<dbReference type="EMBL" id="PJQY01001560">
    <property type="protein sequence ID" value="PQQ01460.1"/>
    <property type="molecule type" value="Genomic_DNA"/>
</dbReference>
<feature type="region of interest" description="Disordered" evidence="1">
    <location>
        <begin position="121"/>
        <end position="151"/>
    </location>
</feature>
<evidence type="ECO:0000256" key="1">
    <source>
        <dbReference type="SAM" id="MobiDB-lite"/>
    </source>
</evidence>
<evidence type="ECO:0000313" key="2">
    <source>
        <dbReference type="EMBL" id="PQQ01460.1"/>
    </source>
</evidence>
<evidence type="ECO:0000313" key="3">
    <source>
        <dbReference type="Proteomes" id="UP000250321"/>
    </source>
</evidence>
<protein>
    <submittedName>
        <fullName evidence="2">Uncharacterized protein</fullName>
    </submittedName>
</protein>
<dbReference type="AlphaFoldDB" id="A0A314Y797"/>
<dbReference type="Proteomes" id="UP000250321">
    <property type="component" value="Unassembled WGS sequence"/>
</dbReference>
<dbReference type="OrthoDB" id="1194667at2759"/>
<organism evidence="2 3">
    <name type="scientific">Prunus yedoensis var. nudiflora</name>
    <dbReference type="NCBI Taxonomy" id="2094558"/>
    <lineage>
        <taxon>Eukaryota</taxon>
        <taxon>Viridiplantae</taxon>
        <taxon>Streptophyta</taxon>
        <taxon>Embryophyta</taxon>
        <taxon>Tracheophyta</taxon>
        <taxon>Spermatophyta</taxon>
        <taxon>Magnoliopsida</taxon>
        <taxon>eudicotyledons</taxon>
        <taxon>Gunneridae</taxon>
        <taxon>Pentapetalae</taxon>
        <taxon>rosids</taxon>
        <taxon>fabids</taxon>
        <taxon>Rosales</taxon>
        <taxon>Rosaceae</taxon>
        <taxon>Amygdaloideae</taxon>
        <taxon>Amygdaleae</taxon>
        <taxon>Prunus</taxon>
    </lineage>
</organism>
<sequence>MSLKPIPTTSGTLLKLARQPAAAPVAGEVRPQVNAGGAAYYHQIVYPTAGLMAVACGDYFDAQPNGMIRAEDHEPNKAPEGIVNVTRDFLGEWKYNSTDSVGYGAAAELERSSERTLTDPIFRVGHGGYAPEGARDDGEEEEVTSEKTEELSLELKLGF</sequence>
<keyword evidence="3" id="KW-1185">Reference proteome</keyword>